<dbReference type="Pfam" id="PF00892">
    <property type="entry name" value="EamA"/>
    <property type="match status" value="2"/>
</dbReference>
<feature type="transmembrane region" description="Helical" evidence="2">
    <location>
        <begin position="113"/>
        <end position="134"/>
    </location>
</feature>
<feature type="domain" description="EamA" evidence="3">
    <location>
        <begin position="46"/>
        <end position="159"/>
    </location>
</feature>
<feature type="transmembrane region" description="Helical" evidence="2">
    <location>
        <begin position="170"/>
        <end position="188"/>
    </location>
</feature>
<gene>
    <name evidence="4" type="ORF">DCF17_00665</name>
</gene>
<dbReference type="SUPFAM" id="SSF103481">
    <property type="entry name" value="Multidrug resistance efflux transporter EmrE"/>
    <property type="match status" value="2"/>
</dbReference>
<keyword evidence="2" id="KW-1133">Transmembrane helix</keyword>
<feature type="transmembrane region" description="Helical" evidence="2">
    <location>
        <begin position="89"/>
        <end position="107"/>
    </location>
</feature>
<keyword evidence="2" id="KW-0472">Membrane</keyword>
<sequence length="310" mass="33141">MLGYVVILLATVCFGAQNLITRVLFTPSSLWGVVEVGGFVEPTLPNSFLLMFMRMVVGVPLMALLLPPVYPPMWSDLRRLGSPNYRRELYLALVGGVLMFSYLALLYVSVGRIAAGIALTLFFTFPVYTALLDWYWFGHRPSNRRWAILGLILLGSALTVPLGGAAVESWLGVTFGLASGVVYAFYTVAAQKAFETFHPVPFTGISFAVTLVLSAASLLLWPGDLEGLLWPALWVGGLLSAIATLTGHVLNNLGIRSVGATAASMLGATNPALTAVLAWGVLQEQLSLVQVLGVLLVTVSVGLLSLTKPS</sequence>
<comment type="similarity">
    <text evidence="1">Belongs to the EamA transporter family.</text>
</comment>
<dbReference type="InterPro" id="IPR037185">
    <property type="entry name" value="EmrE-like"/>
</dbReference>
<dbReference type="PANTHER" id="PTHR22911">
    <property type="entry name" value="ACYL-MALONYL CONDENSING ENZYME-RELATED"/>
    <property type="match status" value="1"/>
</dbReference>
<dbReference type="GO" id="GO:0016020">
    <property type="term" value="C:membrane"/>
    <property type="evidence" value="ECO:0007669"/>
    <property type="project" value="InterPro"/>
</dbReference>
<proteinExistence type="inferred from homology"/>
<feature type="transmembrane region" description="Helical" evidence="2">
    <location>
        <begin position="228"/>
        <end position="250"/>
    </location>
</feature>
<feature type="transmembrane region" description="Helical" evidence="2">
    <location>
        <begin position="48"/>
        <end position="69"/>
    </location>
</feature>
<feature type="transmembrane region" description="Helical" evidence="2">
    <location>
        <begin position="200"/>
        <end position="222"/>
    </location>
</feature>
<dbReference type="InterPro" id="IPR000620">
    <property type="entry name" value="EamA_dom"/>
</dbReference>
<dbReference type="AlphaFoldDB" id="A0A2W4WKT0"/>
<feature type="transmembrane region" description="Helical" evidence="2">
    <location>
        <begin position="288"/>
        <end position="306"/>
    </location>
</feature>
<evidence type="ECO:0000313" key="4">
    <source>
        <dbReference type="EMBL" id="PZO45724.1"/>
    </source>
</evidence>
<organism evidence="4 5">
    <name type="scientific">Shackletoniella antarctica</name>
    <dbReference type="NCBI Taxonomy" id="268115"/>
    <lineage>
        <taxon>Bacteria</taxon>
        <taxon>Bacillati</taxon>
        <taxon>Cyanobacteriota</taxon>
        <taxon>Cyanophyceae</taxon>
        <taxon>Oculatellales</taxon>
        <taxon>Oculatellaceae</taxon>
        <taxon>Shackletoniella</taxon>
    </lineage>
</organism>
<accession>A0A2W4WKT0</accession>
<feature type="transmembrane region" description="Helical" evidence="2">
    <location>
        <begin position="262"/>
        <end position="282"/>
    </location>
</feature>
<evidence type="ECO:0000313" key="5">
    <source>
        <dbReference type="Proteomes" id="UP000249081"/>
    </source>
</evidence>
<dbReference type="Gene3D" id="1.10.3730.20">
    <property type="match status" value="1"/>
</dbReference>
<dbReference type="Proteomes" id="UP000249081">
    <property type="component" value="Unassembled WGS sequence"/>
</dbReference>
<evidence type="ECO:0000256" key="2">
    <source>
        <dbReference type="SAM" id="Phobius"/>
    </source>
</evidence>
<name>A0A2W4WKT0_9CYAN</name>
<feature type="domain" description="EamA" evidence="3">
    <location>
        <begin position="171"/>
        <end position="305"/>
    </location>
</feature>
<keyword evidence="2" id="KW-0812">Transmembrane</keyword>
<evidence type="ECO:0000259" key="3">
    <source>
        <dbReference type="Pfam" id="PF00892"/>
    </source>
</evidence>
<reference evidence="5" key="1">
    <citation type="submission" date="2018-04" db="EMBL/GenBank/DDBJ databases">
        <authorList>
            <person name="Cornet L."/>
        </authorList>
    </citation>
    <scope>NUCLEOTIDE SEQUENCE [LARGE SCALE GENOMIC DNA]</scope>
</reference>
<protein>
    <submittedName>
        <fullName evidence="4">Transporter</fullName>
    </submittedName>
</protein>
<reference evidence="4 5" key="2">
    <citation type="submission" date="2018-06" db="EMBL/GenBank/DDBJ databases">
        <title>Metagenomic assembly of (sub)arctic Cyanobacteria and their associated microbiome from non-axenic cultures.</title>
        <authorList>
            <person name="Baurain D."/>
        </authorList>
    </citation>
    <scope>NUCLEOTIDE SEQUENCE [LARGE SCALE GENOMIC DNA]</scope>
    <source>
        <strain evidence="4">ULC041bin1</strain>
    </source>
</reference>
<dbReference type="PANTHER" id="PTHR22911:SF137">
    <property type="entry name" value="SOLUTE CARRIER FAMILY 35 MEMBER G2-RELATED"/>
    <property type="match status" value="1"/>
</dbReference>
<evidence type="ECO:0000256" key="1">
    <source>
        <dbReference type="ARBA" id="ARBA00007362"/>
    </source>
</evidence>
<dbReference type="EMBL" id="QBMN01000002">
    <property type="protein sequence ID" value="PZO45724.1"/>
    <property type="molecule type" value="Genomic_DNA"/>
</dbReference>
<feature type="transmembrane region" description="Helical" evidence="2">
    <location>
        <begin position="146"/>
        <end position="164"/>
    </location>
</feature>
<comment type="caution">
    <text evidence="4">The sequence shown here is derived from an EMBL/GenBank/DDBJ whole genome shotgun (WGS) entry which is preliminary data.</text>
</comment>